<evidence type="ECO:0000313" key="1">
    <source>
        <dbReference type="EMBL" id="KAH9412451.1"/>
    </source>
</evidence>
<keyword evidence="2" id="KW-1185">Reference proteome</keyword>
<reference evidence="1 2" key="2">
    <citation type="journal article" date="2022" name="Mol. Biol. Evol.">
        <title>Comparative Genomics Reveals Insights into the Divergent Evolution of Astigmatic Mites and Household Pest Adaptations.</title>
        <authorList>
            <person name="Xiong Q."/>
            <person name="Wan A.T."/>
            <person name="Liu X."/>
            <person name="Fung C.S."/>
            <person name="Xiao X."/>
            <person name="Malainual N."/>
            <person name="Hou J."/>
            <person name="Wang L."/>
            <person name="Wang M."/>
            <person name="Yang K.Y."/>
            <person name="Cui Y."/>
            <person name="Leung E.L."/>
            <person name="Nong W."/>
            <person name="Shin S.K."/>
            <person name="Au S.W."/>
            <person name="Jeong K.Y."/>
            <person name="Chew F.T."/>
            <person name="Hui J.H."/>
            <person name="Leung T.F."/>
            <person name="Tungtrongchitr A."/>
            <person name="Zhong N."/>
            <person name="Liu Z."/>
            <person name="Tsui S.K."/>
        </authorList>
    </citation>
    <scope>NUCLEOTIDE SEQUENCE [LARGE SCALE GENOMIC DNA]</scope>
    <source>
        <strain evidence="1">Derp</strain>
    </source>
</reference>
<evidence type="ECO:0000313" key="2">
    <source>
        <dbReference type="Proteomes" id="UP000887458"/>
    </source>
</evidence>
<dbReference type="Proteomes" id="UP000887458">
    <property type="component" value="Unassembled WGS sequence"/>
</dbReference>
<comment type="caution">
    <text evidence="1">The sequence shown here is derived from an EMBL/GenBank/DDBJ whole genome shotgun (WGS) entry which is preliminary data.</text>
</comment>
<sequence>RTRVERCVGAPAPPLGDILLLFIWPFRSPPGPGIIPAGCKGIDAYSDGFDMTRTECKILTLDKMNNRKTKKYLSDIHTLQKRSSNFSTNSSPRVNCLAQTAQRKHST</sequence>
<organism evidence="1 2">
    <name type="scientific">Dermatophagoides pteronyssinus</name>
    <name type="common">European house dust mite</name>
    <dbReference type="NCBI Taxonomy" id="6956"/>
    <lineage>
        <taxon>Eukaryota</taxon>
        <taxon>Metazoa</taxon>
        <taxon>Ecdysozoa</taxon>
        <taxon>Arthropoda</taxon>
        <taxon>Chelicerata</taxon>
        <taxon>Arachnida</taxon>
        <taxon>Acari</taxon>
        <taxon>Acariformes</taxon>
        <taxon>Sarcoptiformes</taxon>
        <taxon>Astigmata</taxon>
        <taxon>Psoroptidia</taxon>
        <taxon>Analgoidea</taxon>
        <taxon>Pyroglyphidae</taxon>
        <taxon>Dermatophagoidinae</taxon>
        <taxon>Dermatophagoides</taxon>
    </lineage>
</organism>
<feature type="non-terminal residue" evidence="1">
    <location>
        <position position="1"/>
    </location>
</feature>
<reference evidence="1 2" key="1">
    <citation type="journal article" date="2018" name="J. Allergy Clin. Immunol.">
        <title>High-quality assembly of Dermatophagoides pteronyssinus genome and transcriptome reveals a wide range of novel allergens.</title>
        <authorList>
            <person name="Liu X.Y."/>
            <person name="Yang K.Y."/>
            <person name="Wang M.Q."/>
            <person name="Kwok J.S."/>
            <person name="Zeng X."/>
            <person name="Yang Z."/>
            <person name="Xiao X.J."/>
            <person name="Lau C.P."/>
            <person name="Li Y."/>
            <person name="Huang Z.M."/>
            <person name="Ba J.G."/>
            <person name="Yim A.K."/>
            <person name="Ouyang C.Y."/>
            <person name="Ngai S.M."/>
            <person name="Chan T.F."/>
            <person name="Leung E.L."/>
            <person name="Liu L."/>
            <person name="Liu Z.G."/>
            <person name="Tsui S.K."/>
        </authorList>
    </citation>
    <scope>NUCLEOTIDE SEQUENCE [LARGE SCALE GENOMIC DNA]</scope>
    <source>
        <strain evidence="1">Derp</strain>
    </source>
</reference>
<gene>
    <name evidence="1" type="ORF">DERP_014593</name>
</gene>
<accession>A0ABQ8IQI3</accession>
<protein>
    <submittedName>
        <fullName evidence="1">Uncharacterized protein</fullName>
    </submittedName>
</protein>
<name>A0ABQ8IQI3_DERPT</name>
<feature type="non-terminal residue" evidence="1">
    <location>
        <position position="107"/>
    </location>
</feature>
<proteinExistence type="predicted"/>
<dbReference type="EMBL" id="NJHN03000130">
    <property type="protein sequence ID" value="KAH9412451.1"/>
    <property type="molecule type" value="Genomic_DNA"/>
</dbReference>